<dbReference type="PANTHER" id="PTHR11360">
    <property type="entry name" value="MONOCARBOXYLATE TRANSPORTER"/>
    <property type="match status" value="1"/>
</dbReference>
<feature type="transmembrane region" description="Helical" evidence="2">
    <location>
        <begin position="268"/>
        <end position="294"/>
    </location>
</feature>
<dbReference type="GO" id="GO:0008028">
    <property type="term" value="F:monocarboxylic acid transmembrane transporter activity"/>
    <property type="evidence" value="ECO:0007669"/>
    <property type="project" value="TreeGrafter"/>
</dbReference>
<accession>A0AAD7ZKE8</accession>
<dbReference type="PROSITE" id="PS50850">
    <property type="entry name" value="MFS"/>
    <property type="match status" value="1"/>
</dbReference>
<evidence type="ECO:0000256" key="1">
    <source>
        <dbReference type="ARBA" id="ARBA00004141"/>
    </source>
</evidence>
<evidence type="ECO:0000313" key="5">
    <source>
        <dbReference type="Proteomes" id="UP001233999"/>
    </source>
</evidence>
<dbReference type="Proteomes" id="UP001233999">
    <property type="component" value="Unassembled WGS sequence"/>
</dbReference>
<comment type="caution">
    <text evidence="4">The sequence shown here is derived from an EMBL/GenBank/DDBJ whole genome shotgun (WGS) entry which is preliminary data.</text>
</comment>
<protein>
    <recommendedName>
        <fullName evidence="3">Major facilitator superfamily (MFS) profile domain-containing protein</fullName>
    </recommendedName>
</protein>
<dbReference type="InterPro" id="IPR011701">
    <property type="entry name" value="MFS"/>
</dbReference>
<feature type="transmembrane region" description="Helical" evidence="2">
    <location>
        <begin position="12"/>
        <end position="34"/>
    </location>
</feature>
<proteinExistence type="predicted"/>
<dbReference type="PANTHER" id="PTHR11360:SF229">
    <property type="entry name" value="AGAP007601-PA"/>
    <property type="match status" value="1"/>
</dbReference>
<feature type="transmembrane region" description="Helical" evidence="2">
    <location>
        <begin position="46"/>
        <end position="66"/>
    </location>
</feature>
<keyword evidence="2" id="KW-0812">Transmembrane</keyword>
<gene>
    <name evidence="4" type="ORF">L9F63_003272</name>
</gene>
<name>A0AAD7ZKE8_DIPPU</name>
<evidence type="ECO:0000256" key="2">
    <source>
        <dbReference type="SAM" id="Phobius"/>
    </source>
</evidence>
<evidence type="ECO:0000313" key="4">
    <source>
        <dbReference type="EMBL" id="KAJ9582379.1"/>
    </source>
</evidence>
<sequence>MEPPDGRWGWMVVLGVAITNMTNQSMVSIFSLLYGDRILSMGHGTTGAAIIMNLMSAVTNFSGFVIGPMIKQFSYRKAAYVGGILVATGVMLTSTARYMWQMIITYSCLAGLGLGLLNPATFVAVNSYFNYHRGRAVGLGLAGTGLGQMAMPLIVRALMDEFDFEGTVLILGALSLHSLVGASLFQPVEWHLLPDTPKLEAVKLPIERILENRRKSSCALDESDIDVSIFCPDNNFNKNIKKQTESRSAGFWSRIVDLMDLDLLCDPVFVNLALGLALVYTAGINFSLIFPFFLLDTAGLSRAQTALCMSVLACADISCRLLLPQVTDRIKAPSRIVFLIGAVSLAAVRSITAETRDFYKLLTISMINGFVRGSTVVNLNLSLSEYCSNEKKLPAAIGINMIAKGIGILSFGPMIGWLRDVTDSYPLCIHTMSALMFVSMLSWIIEMIYTK</sequence>
<reference evidence="4" key="2">
    <citation type="submission" date="2023-05" db="EMBL/GenBank/DDBJ databases">
        <authorList>
            <person name="Fouks B."/>
        </authorList>
    </citation>
    <scope>NUCLEOTIDE SEQUENCE</scope>
    <source>
        <strain evidence="4">Stay&amp;Tobe</strain>
        <tissue evidence="4">Testes</tissue>
    </source>
</reference>
<dbReference type="GO" id="GO:0016020">
    <property type="term" value="C:membrane"/>
    <property type="evidence" value="ECO:0007669"/>
    <property type="project" value="UniProtKB-SubCell"/>
</dbReference>
<comment type="subcellular location">
    <subcellularLocation>
        <location evidence="1">Membrane</location>
        <topology evidence="1">Multi-pass membrane protein</topology>
    </subcellularLocation>
</comment>
<feature type="transmembrane region" description="Helical" evidence="2">
    <location>
        <begin position="103"/>
        <end position="125"/>
    </location>
</feature>
<dbReference type="InterPro" id="IPR036259">
    <property type="entry name" value="MFS_trans_sf"/>
</dbReference>
<feature type="transmembrane region" description="Helical" evidence="2">
    <location>
        <begin position="78"/>
        <end position="97"/>
    </location>
</feature>
<dbReference type="InterPro" id="IPR020846">
    <property type="entry name" value="MFS_dom"/>
</dbReference>
<reference evidence="4" key="1">
    <citation type="journal article" date="2023" name="IScience">
        <title>Live-bearing cockroach genome reveals convergent evolutionary mechanisms linked to viviparity in insects and beyond.</title>
        <authorList>
            <person name="Fouks B."/>
            <person name="Harrison M.C."/>
            <person name="Mikhailova A.A."/>
            <person name="Marchal E."/>
            <person name="English S."/>
            <person name="Carruthers M."/>
            <person name="Jennings E.C."/>
            <person name="Chiamaka E.L."/>
            <person name="Frigard R.A."/>
            <person name="Pippel M."/>
            <person name="Attardo G.M."/>
            <person name="Benoit J.B."/>
            <person name="Bornberg-Bauer E."/>
            <person name="Tobe S.S."/>
        </authorList>
    </citation>
    <scope>NUCLEOTIDE SEQUENCE</scope>
    <source>
        <strain evidence="4">Stay&amp;Tobe</strain>
    </source>
</reference>
<feature type="transmembrane region" description="Helical" evidence="2">
    <location>
        <begin position="393"/>
        <end position="418"/>
    </location>
</feature>
<evidence type="ECO:0000259" key="3">
    <source>
        <dbReference type="PROSITE" id="PS50850"/>
    </source>
</evidence>
<feature type="transmembrane region" description="Helical" evidence="2">
    <location>
        <begin position="424"/>
        <end position="445"/>
    </location>
</feature>
<dbReference type="InterPro" id="IPR050327">
    <property type="entry name" value="Proton-linked_MCT"/>
</dbReference>
<dbReference type="AlphaFoldDB" id="A0AAD7ZKE8"/>
<feature type="non-terminal residue" evidence="4">
    <location>
        <position position="1"/>
    </location>
</feature>
<feature type="domain" description="Major facilitator superfamily (MFS) profile" evidence="3">
    <location>
        <begin position="1"/>
        <end position="451"/>
    </location>
</feature>
<keyword evidence="2" id="KW-0472">Membrane</keyword>
<dbReference type="Pfam" id="PF07690">
    <property type="entry name" value="MFS_1"/>
    <property type="match status" value="1"/>
</dbReference>
<organism evidence="4 5">
    <name type="scientific">Diploptera punctata</name>
    <name type="common">Pacific beetle cockroach</name>
    <dbReference type="NCBI Taxonomy" id="6984"/>
    <lineage>
        <taxon>Eukaryota</taxon>
        <taxon>Metazoa</taxon>
        <taxon>Ecdysozoa</taxon>
        <taxon>Arthropoda</taxon>
        <taxon>Hexapoda</taxon>
        <taxon>Insecta</taxon>
        <taxon>Pterygota</taxon>
        <taxon>Neoptera</taxon>
        <taxon>Polyneoptera</taxon>
        <taxon>Dictyoptera</taxon>
        <taxon>Blattodea</taxon>
        <taxon>Blaberoidea</taxon>
        <taxon>Blaberidae</taxon>
        <taxon>Diplopterinae</taxon>
        <taxon>Diploptera</taxon>
    </lineage>
</organism>
<feature type="transmembrane region" description="Helical" evidence="2">
    <location>
        <begin position="137"/>
        <end position="155"/>
    </location>
</feature>
<keyword evidence="5" id="KW-1185">Reference proteome</keyword>
<keyword evidence="2" id="KW-1133">Transmembrane helix</keyword>
<dbReference type="SUPFAM" id="SSF103473">
    <property type="entry name" value="MFS general substrate transporter"/>
    <property type="match status" value="1"/>
</dbReference>
<dbReference type="Gene3D" id="1.20.1250.20">
    <property type="entry name" value="MFS general substrate transporter like domains"/>
    <property type="match status" value="1"/>
</dbReference>
<dbReference type="EMBL" id="JASPKZ010007803">
    <property type="protein sequence ID" value="KAJ9582379.1"/>
    <property type="molecule type" value="Genomic_DNA"/>
</dbReference>